<evidence type="ECO:0008006" key="4">
    <source>
        <dbReference type="Google" id="ProtNLM"/>
    </source>
</evidence>
<dbReference type="AlphaFoldDB" id="A0A2Y9C1H8"/>
<protein>
    <recommendedName>
        <fullName evidence="4">Sigma-70, region 4</fullName>
    </recommendedName>
</protein>
<evidence type="ECO:0000256" key="1">
    <source>
        <dbReference type="SAM" id="Coils"/>
    </source>
</evidence>
<reference evidence="3" key="1">
    <citation type="submission" date="2016-10" db="EMBL/GenBank/DDBJ databases">
        <authorList>
            <person name="Varghese N."/>
            <person name="Submissions S."/>
        </authorList>
    </citation>
    <scope>NUCLEOTIDE SEQUENCE [LARGE SCALE GENOMIC DNA]</scope>
    <source>
        <strain evidence="3">DSM 22951</strain>
    </source>
</reference>
<keyword evidence="3" id="KW-1185">Reference proteome</keyword>
<organism evidence="2 3">
    <name type="scientific">Branchiibius hedensis</name>
    <dbReference type="NCBI Taxonomy" id="672460"/>
    <lineage>
        <taxon>Bacteria</taxon>
        <taxon>Bacillati</taxon>
        <taxon>Actinomycetota</taxon>
        <taxon>Actinomycetes</taxon>
        <taxon>Micrococcales</taxon>
        <taxon>Dermacoccaceae</taxon>
        <taxon>Branchiibius</taxon>
    </lineage>
</organism>
<evidence type="ECO:0000313" key="3">
    <source>
        <dbReference type="Proteomes" id="UP000250028"/>
    </source>
</evidence>
<name>A0A2Y9C1H8_9MICO</name>
<proteinExistence type="predicted"/>
<dbReference type="RefSeq" id="WP_109684920.1">
    <property type="nucleotide sequence ID" value="NZ_QGDN01000001.1"/>
</dbReference>
<accession>A0A2Y9C1H8</accession>
<gene>
    <name evidence="2" type="ORF">SAMN04489750_1660</name>
</gene>
<dbReference type="Proteomes" id="UP000250028">
    <property type="component" value="Unassembled WGS sequence"/>
</dbReference>
<keyword evidence="1" id="KW-0175">Coiled coil</keyword>
<sequence length="127" mass="13729">MKVRVTAERSPRGWWMLESENGAVDQVRRLEHADGAIREAVAHLAGIPDADIEIEVVPVLPEGFEQAKRQAADLRAQAELLQAQAAAANRKAASALAESGLTVRDIGRLMGISPQRASQLVSSHRTD</sequence>
<evidence type="ECO:0000313" key="2">
    <source>
        <dbReference type="EMBL" id="SSA34343.1"/>
    </source>
</evidence>
<dbReference type="EMBL" id="UESZ01000001">
    <property type="protein sequence ID" value="SSA34343.1"/>
    <property type="molecule type" value="Genomic_DNA"/>
</dbReference>
<feature type="coiled-coil region" evidence="1">
    <location>
        <begin position="64"/>
        <end position="98"/>
    </location>
</feature>
<dbReference type="OrthoDB" id="5772641at2"/>